<dbReference type="EMBL" id="MTKO01000028">
    <property type="protein sequence ID" value="RWX47747.1"/>
    <property type="molecule type" value="Genomic_DNA"/>
</dbReference>
<comment type="caution">
    <text evidence="1">The sequence shown here is derived from an EMBL/GenBank/DDBJ whole genome shotgun (WGS) entry which is preliminary data.</text>
</comment>
<sequence length="59" mass="6462">MNSSILGGRKTSLCFLIEKAGNGLLAPALHKGIFSMTAVAKQLVTFYHIILLLFQLEEI</sequence>
<keyword evidence="2" id="KW-1185">Reference proteome</keyword>
<evidence type="ECO:0000313" key="2">
    <source>
        <dbReference type="Proteomes" id="UP000287853"/>
    </source>
</evidence>
<accession>A0A444J3J2</accession>
<gene>
    <name evidence="1" type="ORF">H206_06984</name>
</gene>
<evidence type="ECO:0000313" key="1">
    <source>
        <dbReference type="EMBL" id="RWX47747.1"/>
    </source>
</evidence>
<reference evidence="1 2" key="1">
    <citation type="submission" date="2017-01" db="EMBL/GenBank/DDBJ databases">
        <title>The cable genome- insights into the physiology and evolution of filamentous bacteria capable of sulfide oxidation via long distance electron transfer.</title>
        <authorList>
            <person name="Schreiber L."/>
            <person name="Bjerg J.T."/>
            <person name="Boggild A."/>
            <person name="Van De Vossenberg J."/>
            <person name="Meysman F."/>
            <person name="Nielsen L.P."/>
            <person name="Schramm A."/>
            <person name="Kjeldsen K.U."/>
        </authorList>
    </citation>
    <scope>NUCLEOTIDE SEQUENCE [LARGE SCALE GENOMIC DNA]</scope>
    <source>
        <strain evidence="1">MCF</strain>
    </source>
</reference>
<organism evidence="1 2">
    <name type="scientific">Candidatus Electrothrix aarhusensis</name>
    <dbReference type="NCBI Taxonomy" id="1859131"/>
    <lineage>
        <taxon>Bacteria</taxon>
        <taxon>Pseudomonadati</taxon>
        <taxon>Thermodesulfobacteriota</taxon>
        <taxon>Desulfobulbia</taxon>
        <taxon>Desulfobulbales</taxon>
        <taxon>Desulfobulbaceae</taxon>
        <taxon>Candidatus Electrothrix</taxon>
    </lineage>
</organism>
<dbReference type="AlphaFoldDB" id="A0A444J3J2"/>
<dbReference type="Proteomes" id="UP000287853">
    <property type="component" value="Unassembled WGS sequence"/>
</dbReference>
<proteinExistence type="predicted"/>
<protein>
    <submittedName>
        <fullName evidence="1">Uncharacterized protein</fullName>
    </submittedName>
</protein>
<name>A0A444J3J2_9BACT</name>